<comment type="caution">
    <text evidence="1">The sequence shown here is derived from an EMBL/GenBank/DDBJ whole genome shotgun (WGS) entry which is preliminary data.</text>
</comment>
<dbReference type="InterPro" id="IPR047114">
    <property type="entry name" value="YciF"/>
</dbReference>
<protein>
    <submittedName>
        <fullName evidence="1">Ferritin-like domain-containing protein</fullName>
    </submittedName>
</protein>
<name>A0A5M6CX74_9FLAO</name>
<dbReference type="SUPFAM" id="SSF47240">
    <property type="entry name" value="Ferritin-like"/>
    <property type="match status" value="1"/>
</dbReference>
<dbReference type="Proteomes" id="UP000325141">
    <property type="component" value="Unassembled WGS sequence"/>
</dbReference>
<evidence type="ECO:0000313" key="1">
    <source>
        <dbReference type="EMBL" id="KAA5537849.1"/>
    </source>
</evidence>
<reference evidence="1 2" key="1">
    <citation type="submission" date="2019-09" db="EMBL/GenBank/DDBJ databases">
        <title>Genome sequence and assembly of Flavobacterium sp.</title>
        <authorList>
            <person name="Chhetri G."/>
        </authorList>
    </citation>
    <scope>NUCLEOTIDE SEQUENCE [LARGE SCALE GENOMIC DNA]</scope>
    <source>
        <strain evidence="1 2">SNL9</strain>
    </source>
</reference>
<gene>
    <name evidence="1" type="ORF">F0460_04085</name>
</gene>
<dbReference type="Pfam" id="PF05974">
    <property type="entry name" value="DUF892"/>
    <property type="match status" value="1"/>
</dbReference>
<dbReference type="PANTHER" id="PTHR30565">
    <property type="entry name" value="PROTEIN YCIF"/>
    <property type="match status" value="1"/>
</dbReference>
<dbReference type="CDD" id="cd07909">
    <property type="entry name" value="YciF"/>
    <property type="match status" value="1"/>
</dbReference>
<dbReference type="EMBL" id="VWSG01000002">
    <property type="protein sequence ID" value="KAA5537849.1"/>
    <property type="molecule type" value="Genomic_DNA"/>
</dbReference>
<dbReference type="RefSeq" id="WP_150010515.1">
    <property type="nucleotide sequence ID" value="NZ_VWSG01000002.1"/>
</dbReference>
<dbReference type="InterPro" id="IPR012347">
    <property type="entry name" value="Ferritin-like"/>
</dbReference>
<dbReference type="AlphaFoldDB" id="A0A5M6CX74"/>
<organism evidence="1 2">
    <name type="scientific">Paenimyroides baculatum</name>
    <dbReference type="NCBI Taxonomy" id="2608000"/>
    <lineage>
        <taxon>Bacteria</taxon>
        <taxon>Pseudomonadati</taxon>
        <taxon>Bacteroidota</taxon>
        <taxon>Flavobacteriia</taxon>
        <taxon>Flavobacteriales</taxon>
        <taxon>Flavobacteriaceae</taxon>
        <taxon>Paenimyroides</taxon>
    </lineage>
</organism>
<proteinExistence type="predicted"/>
<sequence length="190" mass="20501">MKNNERQKNTDTTAKSSNADIVEAGKDAATSLRMLFIDGLKDIYWAEQALVKALPKMAANASAPSLKSSIKDHIAVTENQVVRLKEVFNILGEKAEGIKCEALAGLLKEGDHMLEETAYGPVRDAAIIAASQKIEHYEVATYGTLFAFAKVLGENDAAKLLQQTLAEECEADKILTDVATGCVNMDASQL</sequence>
<dbReference type="InterPro" id="IPR010287">
    <property type="entry name" value="DUF892_YciF-like"/>
</dbReference>
<dbReference type="PANTHER" id="PTHR30565:SF9">
    <property type="entry name" value="PROTEIN YCIF"/>
    <property type="match status" value="1"/>
</dbReference>
<accession>A0A5M6CX74</accession>
<dbReference type="InterPro" id="IPR009078">
    <property type="entry name" value="Ferritin-like_SF"/>
</dbReference>
<evidence type="ECO:0000313" key="2">
    <source>
        <dbReference type="Proteomes" id="UP000325141"/>
    </source>
</evidence>
<dbReference type="Gene3D" id="1.20.1260.10">
    <property type="match status" value="1"/>
</dbReference>
<keyword evidence="2" id="KW-1185">Reference proteome</keyword>